<proteinExistence type="predicted"/>
<sequence length="334" mass="38044">MLLCSARIPVSGELTVDSFVALAVEWVTNSRNYCFDPFVWDGSPDYTCIGKNQEVFQVGLFDEQSVCAIHFKAVDNREISWTTDFILDYGNCILAFQLYRDAPEDIDYVHPVFSLPFLVKKIISAGYAVSDKGLEVTDKPILIYEKDTDNMAKIILRKTIYNMPIVYMSCESDGHCIVNPYMVAEKLNGVAHVIFETSRSVSFSLRDKTDGKNPYAGAIEIFYPNGNRKFLPAQLSGTHSHKVYAIVNTVFQHLNQLRVEDRFSWSQLQSNKLRKQLSATIQKKEQDSQEYKLLEHAYEDILTEKDSQIKRLSDQLFSANNTITQLEAQLSAVE</sequence>
<dbReference type="EMBL" id="DWWA01000052">
    <property type="protein sequence ID" value="HJC73122.1"/>
    <property type="molecule type" value="Genomic_DNA"/>
</dbReference>
<dbReference type="AlphaFoldDB" id="A0A9D2TLR1"/>
<evidence type="ECO:0000256" key="1">
    <source>
        <dbReference type="SAM" id="Coils"/>
    </source>
</evidence>
<reference evidence="2" key="1">
    <citation type="journal article" date="2021" name="PeerJ">
        <title>Extensive microbial diversity within the chicken gut microbiome revealed by metagenomics and culture.</title>
        <authorList>
            <person name="Gilroy R."/>
            <person name="Ravi A."/>
            <person name="Getino M."/>
            <person name="Pursley I."/>
            <person name="Horton D.L."/>
            <person name="Alikhan N.F."/>
            <person name="Baker D."/>
            <person name="Gharbi K."/>
            <person name="Hall N."/>
            <person name="Watson M."/>
            <person name="Adriaenssens E.M."/>
            <person name="Foster-Nyarko E."/>
            <person name="Jarju S."/>
            <person name="Secka A."/>
            <person name="Antonio M."/>
            <person name="Oren A."/>
            <person name="Chaudhuri R.R."/>
            <person name="La Ragione R."/>
            <person name="Hildebrand F."/>
            <person name="Pallen M.J."/>
        </authorList>
    </citation>
    <scope>NUCLEOTIDE SEQUENCE</scope>
    <source>
        <strain evidence="2">5933</strain>
    </source>
</reference>
<feature type="coiled-coil region" evidence="1">
    <location>
        <begin position="274"/>
        <end position="329"/>
    </location>
</feature>
<dbReference type="Proteomes" id="UP000823918">
    <property type="component" value="Unassembled WGS sequence"/>
</dbReference>
<evidence type="ECO:0000313" key="2">
    <source>
        <dbReference type="EMBL" id="HJC73122.1"/>
    </source>
</evidence>
<accession>A0A9D2TLR1</accession>
<keyword evidence="1" id="KW-0175">Coiled coil</keyword>
<evidence type="ECO:0000313" key="3">
    <source>
        <dbReference type="Proteomes" id="UP000823918"/>
    </source>
</evidence>
<name>A0A9D2TLR1_9FIRM</name>
<gene>
    <name evidence="2" type="ORF">H9698_10090</name>
</gene>
<reference evidence="2" key="2">
    <citation type="submission" date="2021-04" db="EMBL/GenBank/DDBJ databases">
        <authorList>
            <person name="Gilroy R."/>
        </authorList>
    </citation>
    <scope>NUCLEOTIDE SEQUENCE</scope>
    <source>
        <strain evidence="2">5933</strain>
    </source>
</reference>
<organism evidence="2 3">
    <name type="scientific">Candidatus Ruthenibacterium merdavium</name>
    <dbReference type="NCBI Taxonomy" id="2838752"/>
    <lineage>
        <taxon>Bacteria</taxon>
        <taxon>Bacillati</taxon>
        <taxon>Bacillota</taxon>
        <taxon>Clostridia</taxon>
        <taxon>Eubacteriales</taxon>
        <taxon>Oscillospiraceae</taxon>
        <taxon>Ruthenibacterium</taxon>
    </lineage>
</organism>
<protein>
    <submittedName>
        <fullName evidence="2">Uncharacterized protein</fullName>
    </submittedName>
</protein>
<comment type="caution">
    <text evidence="2">The sequence shown here is derived from an EMBL/GenBank/DDBJ whole genome shotgun (WGS) entry which is preliminary data.</text>
</comment>